<gene>
    <name evidence="2" type="ORF">FM121_03155</name>
</gene>
<evidence type="ECO:0000259" key="1">
    <source>
        <dbReference type="PROSITE" id="PS51372"/>
    </source>
</evidence>
<dbReference type="Proteomes" id="UP000195918">
    <property type="component" value="Unassembled WGS sequence"/>
</dbReference>
<dbReference type="SUPFAM" id="SSF63520">
    <property type="entry name" value="PTS-regulatory domain, PRD"/>
    <property type="match status" value="1"/>
</dbReference>
<evidence type="ECO:0000313" key="3">
    <source>
        <dbReference type="Proteomes" id="UP000195918"/>
    </source>
</evidence>
<dbReference type="InterPro" id="IPR036634">
    <property type="entry name" value="PRD_sf"/>
</dbReference>
<feature type="domain" description="PRD" evidence="1">
    <location>
        <begin position="11"/>
        <end position="116"/>
    </location>
</feature>
<proteinExistence type="predicted"/>
<dbReference type="EMBL" id="FWFD01000007">
    <property type="protein sequence ID" value="SLM85068.1"/>
    <property type="molecule type" value="Genomic_DNA"/>
</dbReference>
<evidence type="ECO:0000313" key="2">
    <source>
        <dbReference type="EMBL" id="SLM85068.1"/>
    </source>
</evidence>
<protein>
    <recommendedName>
        <fullName evidence="1">PRD domain-containing protein</fullName>
    </recommendedName>
</protein>
<dbReference type="PROSITE" id="PS51372">
    <property type="entry name" value="PRD_2"/>
    <property type="match status" value="1"/>
</dbReference>
<keyword evidence="3" id="KW-1185">Reference proteome</keyword>
<name>A0A1X6WLD1_9ENTE</name>
<dbReference type="OrthoDB" id="2184498at2"/>
<dbReference type="RefSeq" id="WP_086950708.1">
    <property type="nucleotide sequence ID" value="NZ_FWFD01000007.1"/>
</dbReference>
<reference evidence="3" key="1">
    <citation type="submission" date="2017-02" db="EMBL/GenBank/DDBJ databases">
        <authorList>
            <person name="Dridi B."/>
        </authorList>
    </citation>
    <scope>NUCLEOTIDE SEQUENCE [LARGE SCALE GENOMIC DNA]</scope>
    <source>
        <strain evidence="3">bH819</strain>
    </source>
</reference>
<accession>A0A1X6WLD1</accession>
<dbReference type="InterPro" id="IPR011608">
    <property type="entry name" value="PRD"/>
</dbReference>
<sequence>MIKEKLEILVTSEIIDEETQHYILKVLEYLLEKKIIQEVSEADVFLTHLAMADTRRKKQETVASLDDFILTEINADPKYLHSKELWQDLQNMAEKQFEDAELDYFYLHIINLLKED</sequence>
<dbReference type="Pfam" id="PF00874">
    <property type="entry name" value="PRD"/>
    <property type="match status" value="1"/>
</dbReference>
<dbReference type="GO" id="GO:0006355">
    <property type="term" value="P:regulation of DNA-templated transcription"/>
    <property type="evidence" value="ECO:0007669"/>
    <property type="project" value="InterPro"/>
</dbReference>
<organism evidence="2 3">
    <name type="scientific">Vagococcus fluvialis bH819</name>
    <dbReference type="NCBI Taxonomy" id="1255619"/>
    <lineage>
        <taxon>Bacteria</taxon>
        <taxon>Bacillati</taxon>
        <taxon>Bacillota</taxon>
        <taxon>Bacilli</taxon>
        <taxon>Lactobacillales</taxon>
        <taxon>Enterococcaceae</taxon>
        <taxon>Vagococcus</taxon>
    </lineage>
</organism>
<dbReference type="Gene3D" id="1.10.1790.10">
    <property type="entry name" value="PRD domain"/>
    <property type="match status" value="1"/>
</dbReference>
<dbReference type="AlphaFoldDB" id="A0A1X6WLD1"/>